<dbReference type="CDD" id="cd22249">
    <property type="entry name" value="UDM1_RNF168_RNF169-like"/>
    <property type="match status" value="1"/>
</dbReference>
<dbReference type="Pfam" id="PF17095">
    <property type="entry name" value="CAMSAP_CC1"/>
    <property type="match status" value="1"/>
</dbReference>
<feature type="region of interest" description="Disordered" evidence="3">
    <location>
        <begin position="1503"/>
        <end position="1524"/>
    </location>
</feature>
<dbReference type="GO" id="GO:0031122">
    <property type="term" value="P:cytoplasmic microtubule organization"/>
    <property type="evidence" value="ECO:0007669"/>
    <property type="project" value="TreeGrafter"/>
</dbReference>
<dbReference type="SMART" id="SM01051">
    <property type="entry name" value="CAMSAP_CKK"/>
    <property type="match status" value="1"/>
</dbReference>
<dbReference type="InterPro" id="IPR032940">
    <property type="entry name" value="CAMSAP"/>
</dbReference>
<name>T2MDF3_HYDVU</name>
<feature type="region of interest" description="Disordered" evidence="3">
    <location>
        <begin position="1657"/>
        <end position="1684"/>
    </location>
</feature>
<feature type="region of interest" description="Disordered" evidence="3">
    <location>
        <begin position="826"/>
        <end position="854"/>
    </location>
</feature>
<dbReference type="GO" id="GO:0030507">
    <property type="term" value="F:spectrin binding"/>
    <property type="evidence" value="ECO:0007669"/>
    <property type="project" value="InterPro"/>
</dbReference>
<comment type="similarity">
    <text evidence="1">Belongs to the CAMSAP1 family.</text>
</comment>
<dbReference type="GO" id="GO:0036449">
    <property type="term" value="C:microtubule minus-end"/>
    <property type="evidence" value="ECO:0007669"/>
    <property type="project" value="TreeGrafter"/>
</dbReference>
<protein>
    <submittedName>
        <fullName evidence="5">Calmodulin-regulated spectrin-associated protein 2</fullName>
    </submittedName>
</protein>
<dbReference type="OrthoDB" id="2125658at2759"/>
<reference evidence="5" key="1">
    <citation type="journal article" date="2013" name="Genome Biol. Evol.">
        <title>Punctuated emergences of genetic and phenotypic innovations in eumetazoan, bilaterian, euteleostome, and hominidae ancestors.</title>
        <authorList>
            <person name="Wenger Y."/>
            <person name="Galliot B."/>
        </authorList>
    </citation>
    <scope>NUCLEOTIDE SEQUENCE</scope>
    <source>
        <tissue evidence="5">Whole animals</tissue>
    </source>
</reference>
<dbReference type="GO" id="GO:0005516">
    <property type="term" value="F:calmodulin binding"/>
    <property type="evidence" value="ECO:0007669"/>
    <property type="project" value="InterPro"/>
</dbReference>
<dbReference type="Pfam" id="PF08683">
    <property type="entry name" value="CAMSAP_CKK"/>
    <property type="match status" value="1"/>
</dbReference>
<dbReference type="InterPro" id="IPR038209">
    <property type="entry name" value="CKK_dom_sf"/>
</dbReference>
<dbReference type="InterPro" id="IPR014797">
    <property type="entry name" value="CKK_CAMSAP"/>
</dbReference>
<evidence type="ECO:0000256" key="2">
    <source>
        <dbReference type="SAM" id="Coils"/>
    </source>
</evidence>
<dbReference type="EMBL" id="HAAD01004081">
    <property type="protein sequence ID" value="CDG70313.1"/>
    <property type="molecule type" value="mRNA"/>
</dbReference>
<evidence type="ECO:0000313" key="5">
    <source>
        <dbReference type="EMBL" id="CDG70313.1"/>
    </source>
</evidence>
<dbReference type="GO" id="GO:0007026">
    <property type="term" value="P:negative regulation of microtubule depolymerization"/>
    <property type="evidence" value="ECO:0007669"/>
    <property type="project" value="TreeGrafter"/>
</dbReference>
<dbReference type="GO" id="GO:0031175">
    <property type="term" value="P:neuron projection development"/>
    <property type="evidence" value="ECO:0007669"/>
    <property type="project" value="InterPro"/>
</dbReference>
<evidence type="ECO:0000259" key="4">
    <source>
        <dbReference type="PROSITE" id="PS51508"/>
    </source>
</evidence>
<dbReference type="PANTHER" id="PTHR21595:SF0">
    <property type="entry name" value="PATRONIN"/>
    <property type="match status" value="1"/>
</dbReference>
<accession>T2MDF3</accession>
<feature type="domain" description="CKK" evidence="4">
    <location>
        <begin position="1713"/>
        <end position="1846"/>
    </location>
</feature>
<evidence type="ECO:0000256" key="3">
    <source>
        <dbReference type="SAM" id="MobiDB-lite"/>
    </source>
</evidence>
<organism evidence="5">
    <name type="scientific">Hydra vulgaris</name>
    <name type="common">Hydra</name>
    <name type="synonym">Hydra attenuata</name>
    <dbReference type="NCBI Taxonomy" id="6087"/>
    <lineage>
        <taxon>Eukaryota</taxon>
        <taxon>Metazoa</taxon>
        <taxon>Cnidaria</taxon>
        <taxon>Hydrozoa</taxon>
        <taxon>Hydroidolina</taxon>
        <taxon>Anthoathecata</taxon>
        <taxon>Aplanulata</taxon>
        <taxon>Hydridae</taxon>
        <taxon>Hydra</taxon>
    </lineage>
</organism>
<gene>
    <name evidence="5" type="primary">CAMSAP1L1</name>
</gene>
<feature type="compositionally biased region" description="Polar residues" evidence="3">
    <location>
        <begin position="1668"/>
        <end position="1684"/>
    </location>
</feature>
<evidence type="ECO:0000256" key="1">
    <source>
        <dbReference type="PROSITE-ProRule" id="PRU00841"/>
    </source>
</evidence>
<keyword evidence="2" id="KW-0175">Coiled coil</keyword>
<dbReference type="SUPFAM" id="SSF50346">
    <property type="entry name" value="PRC-barrel domain"/>
    <property type="match status" value="1"/>
</dbReference>
<feature type="coiled-coil region" evidence="2">
    <location>
        <begin position="1567"/>
        <end position="1631"/>
    </location>
</feature>
<dbReference type="InterPro" id="IPR031372">
    <property type="entry name" value="CAMSAP_CC1"/>
</dbReference>
<dbReference type="Gene3D" id="3.10.20.360">
    <property type="entry name" value="CKK domain"/>
    <property type="match status" value="1"/>
</dbReference>
<dbReference type="GO" id="GO:0051011">
    <property type="term" value="F:microtubule minus-end binding"/>
    <property type="evidence" value="ECO:0007669"/>
    <property type="project" value="TreeGrafter"/>
</dbReference>
<comment type="domain">
    <text evidence="1">The CKK domain binds microtubules.</text>
</comment>
<keyword evidence="1" id="KW-0493">Microtubule</keyword>
<sequence>MFTLGDVADILDSALCTGISIVDALSKLSDAADNSSELSKEKCLESLQIKNKINENLADLAVLSETNSELNLANSLASPLQDYPDTYSFVPQSPVPLRPSYVKKRSRPTTFVLQDSEIKTVNDAQLHRIPIIDALDDLCLVADDVFKDFDRKNKSLDERINESSYEKSLQLEVLINNKVSEILESFKKLDLTVDQILTRKVVTEHIKQDNSQFLKQTLNIPVAEPSADTFKPFNTPLKNRDGVNDIQCNLANKKRGTYILSKDIKDLKETHTQLVDNNFNKVSTNLHSNQKTSDFVPLRSRIVVSNIQPNLANNKNRATYTLLNENEGLKEIQKESVNKSFNQVSTNLNVDQKTSDLVALRNKKEVKDINCNVANNKNRDTYILFKNNEDLKESEVLTHKRFQLNSVNTNFKIDQETYDNVTSKKSCVFSDTQISSINNKKQSPFTHTENNKDFKEPATQGLNFVCSNYDLKISSVSLIKKGLDELQCIAVDNQKQVIHKLSKDDVRIRELPKEPIFDPVQTSITHLSRYRELANNEKRDTSISKYKENFKAGKFFFSDYESSYLNSERNINAEWKEKQQNLCFLNQDLHQDHHQSNKENTSCDVCDFKMDHEFSESNLTNDSIKFDVKSDRENSKNNNSDDERHKHCVISNYEIDTCNNDDKKSSIKFRDKNINLVSIALSVARPNTYTLSGIYPNSLNLTKALKTDQSYVKDLIVDGESFEGMNRSSSDPNLLCDEHMKIHSEMVFRSSSISEGLHHFSQPTISNLSNLNRIMSTSLTKLNSLQLFQSNILMEKELSKQSSPYSSSVLSSHSCSSDEWIGDNEQEISEKSHSSSGGSTFSVSSDVSGRTYSISPDQDKDIHRVYMSENNLPKFVKENSSYLFRPFYTRSFSFPTDISGPVYDLDMPKIASQTSFDSSATFTVVHPENSDNACKIIKKENSFIFIDSNESQNECEDTDHELLLNHHIQSLTESNVQANSTLNKNSNQIVKMREEKGRQKCGANQTNTYLISPMHLEQHVNVSSFANNLELKNRDNQLSVLPLQIAHQEQEIQKKIKSDGCLPNNVSERGRILNQEKKKVNNQFSLNNDNQKNKKPKHTQFLRRKIPLVAYPEIKSKNDTEPLSSRLAALRMQLEEKRRQFDEEKKRKQSEWNKEKAKLLQNAFFDVISNGKENQDPNKTIDDCKQPSWDVCFDNVNKKETIPNKNIVPETSVEISNQMEKKNFHQNLNSSLSAASGMWFVGVGNENLPNLPTDIPFTTSNVEVADNLGENVTYLEGENDALKLSSLTDVSGVTPIIDITSHKVDVPAIMLSSLSSKQLQKNVDENKLSTAENKPGDEQESSDITMKFKSLSLNNKSDDTLNDNYFTPNSSYSKELNKKNHLFNSLEGETIQNKNITPVSFTPSTTISNYSETVNPNYVFSKSALTQSDFNQGVFDDLSLHTKGVLDDLPLHMKNVQNSVDNNGIFSSFKLSQEHLLHSVDQSSPKNQAVNEQSVNNYQILQSPQNNSQVSESSFITSESQVTPTKQNSILNGVIDDKNDLHEMSPQSFGFTLEENDMTPEQKKKKERFIQNRMEKLQIEKEKKKAALEKKNQEEEKLAAVKLLQEEEDRLAKEKLKEQRLLDEATALQNKMYNKRLNEMTYNTNPLVRKDQLPAPVKTSSHKEDNRIQTSVSNNPAFRPNNYPNTESLLNTCSSPTCDSISTAQSAFSEYNGPINYQKPSGKSNKKIIQNAIMHCCLCGEVNKEAKAKCLDTLTLSDASHFLVLFREGLKFRSVYAYNPEEQTISRIYGIGPKMITSKMISTYYKYNSGAKEFYSLDTKHLSIQVDGVMIKKELWDKKTSVTKTEPIQKTKPVQNKSLHIQR</sequence>
<dbReference type="PANTHER" id="PTHR21595">
    <property type="entry name" value="PATRONIN"/>
    <property type="match status" value="1"/>
</dbReference>
<proteinExistence type="evidence at transcript level"/>
<dbReference type="InterPro" id="IPR011033">
    <property type="entry name" value="PRC_barrel-like_sf"/>
</dbReference>
<dbReference type="PROSITE" id="PS51508">
    <property type="entry name" value="CKK"/>
    <property type="match status" value="1"/>
</dbReference>
<feature type="compositionally biased region" description="Low complexity" evidence="3">
    <location>
        <begin position="834"/>
        <end position="849"/>
    </location>
</feature>